<dbReference type="InterPro" id="IPR019373">
    <property type="entry name" value="Ribosomal_mL51"/>
</dbReference>
<evidence type="ECO:0000259" key="12">
    <source>
        <dbReference type="Pfam" id="PF03416"/>
    </source>
</evidence>
<dbReference type="EC" id="3.4.22.-" evidence="11"/>
<evidence type="ECO:0000256" key="2">
    <source>
        <dbReference type="ARBA" id="ARBA00010958"/>
    </source>
</evidence>
<dbReference type="GO" id="GO:0000045">
    <property type="term" value="P:autophagosome assembly"/>
    <property type="evidence" value="ECO:0007669"/>
    <property type="project" value="TreeGrafter"/>
</dbReference>
<dbReference type="InterPro" id="IPR005078">
    <property type="entry name" value="Peptidase_C54"/>
</dbReference>
<dbReference type="GO" id="GO:0000423">
    <property type="term" value="P:mitophagy"/>
    <property type="evidence" value="ECO:0007669"/>
    <property type="project" value="TreeGrafter"/>
</dbReference>
<dbReference type="GO" id="GO:0005737">
    <property type="term" value="C:cytoplasm"/>
    <property type="evidence" value="ECO:0007669"/>
    <property type="project" value="UniProtKB-SubCell"/>
</dbReference>
<dbReference type="GO" id="GO:0034727">
    <property type="term" value="P:piecemeal microautophagy of the nucleus"/>
    <property type="evidence" value="ECO:0007669"/>
    <property type="project" value="TreeGrafter"/>
</dbReference>
<evidence type="ECO:0000313" key="14">
    <source>
        <dbReference type="Proteomes" id="UP001177023"/>
    </source>
</evidence>
<evidence type="ECO:0000256" key="7">
    <source>
        <dbReference type="ARBA" id="ARBA00022807"/>
    </source>
</evidence>
<comment type="similarity">
    <text evidence="2 11">Belongs to the peptidase C54 family.</text>
</comment>
<evidence type="ECO:0000256" key="6">
    <source>
        <dbReference type="ARBA" id="ARBA00022801"/>
    </source>
</evidence>
<keyword evidence="3" id="KW-0813">Transport</keyword>
<evidence type="ECO:0000256" key="4">
    <source>
        <dbReference type="ARBA" id="ARBA00022490"/>
    </source>
</evidence>
<comment type="catalytic activity">
    <reaction evidence="10">
        <text>[protein]-C-terminal L-amino acid-glycyl-phosphatidylethanolamide + H2O = [protein]-C-terminal L-amino acid-glycine + a 1,2-diacyl-sn-glycero-3-phosphoethanolamine</text>
        <dbReference type="Rhea" id="RHEA:67548"/>
        <dbReference type="Rhea" id="RHEA-COMP:17323"/>
        <dbReference type="Rhea" id="RHEA-COMP:17324"/>
        <dbReference type="ChEBI" id="CHEBI:15377"/>
        <dbReference type="ChEBI" id="CHEBI:64612"/>
        <dbReference type="ChEBI" id="CHEBI:172940"/>
        <dbReference type="ChEBI" id="CHEBI:172941"/>
    </reaction>
    <physiologicalReaction direction="left-to-right" evidence="10">
        <dbReference type="Rhea" id="RHEA:67549"/>
    </physiologicalReaction>
</comment>
<evidence type="ECO:0000256" key="3">
    <source>
        <dbReference type="ARBA" id="ARBA00022448"/>
    </source>
</evidence>
<dbReference type="Pfam" id="PF03416">
    <property type="entry name" value="Peptidase_C54"/>
    <property type="match status" value="1"/>
</dbReference>
<keyword evidence="8 11" id="KW-0653">Protein transport</keyword>
<dbReference type="EMBL" id="CATQJA010002629">
    <property type="protein sequence ID" value="CAJ0574368.1"/>
    <property type="molecule type" value="Genomic_DNA"/>
</dbReference>
<dbReference type="GO" id="GO:0004197">
    <property type="term" value="F:cysteine-type endopeptidase activity"/>
    <property type="evidence" value="ECO:0007669"/>
    <property type="project" value="TreeGrafter"/>
</dbReference>
<dbReference type="AlphaFoldDB" id="A0AA36CST6"/>
<dbReference type="Proteomes" id="UP001177023">
    <property type="component" value="Unassembled WGS sequence"/>
</dbReference>
<dbReference type="GO" id="GO:0015031">
    <property type="term" value="P:protein transport"/>
    <property type="evidence" value="ECO:0007669"/>
    <property type="project" value="UniProtKB-KW"/>
</dbReference>
<gene>
    <name evidence="13" type="ORF">MSPICULIGERA_LOCUS12703</name>
</gene>
<feature type="non-terminal residue" evidence="13">
    <location>
        <position position="1"/>
    </location>
</feature>
<dbReference type="GO" id="GO:0016485">
    <property type="term" value="P:protein processing"/>
    <property type="evidence" value="ECO:0007669"/>
    <property type="project" value="TreeGrafter"/>
</dbReference>
<sequence length="625" mass="72153">MLASVRPCISSMAVTNSVRALHDRSSVPRVVDDREKARWKVHDVGYKFRYHQRGVEALPRIPDCRVPVDRPEYKERDAWRESQARFGQNDYIDLLGDGSLHPAQLQYHVPNWLRGFPGQHRANELIKLIHYRNLYKEKLQNNSPRRWHELQKRIKFLLMYHNYNKQDEIKDERDLGLWDEKPDYFYKDKSRRSYTDLIARLMDSMFDSCVNFEPPFQELQNYALVSADGKVALLGKQFEAASDLSKICDYVTSRLWFTYRRGFQPIGGTGPSSDQGWGCMLRCAQMLLGEVLLRRHIGEHYHWKREKPSGDYEKILNMFLDEKAALYSIHQIAQMGVSEGKQVGEWFGPNTAAQVLKKLCVFDQWSGLAVHVALDNILIRDDVRTIATTNPPKDAVKLIVEDGRLGDHFLNRSWSAEFEETLNQDMTWRPLLLVIPLRLGLTGINRCYLPAIKKYFELPQCTGIMGGRPNHALFFVGITGDKLIYLDPHICQLSLSAQPGQGRSEAYFDGFEAVETTEASDEKSLDDSTYHCPNPLAMPYDQVDPSLALTFFCKTEADFEALSRELDEELLPSTKPSLFEQLQSRPSYWPPFEPYLGVRGNVEMKEFHDMGDPNFDSDEEFEVLQ</sequence>
<feature type="domain" description="Peptidase C54 catalytic" evidence="12">
    <location>
        <begin position="246"/>
        <end position="564"/>
    </location>
</feature>
<evidence type="ECO:0000256" key="8">
    <source>
        <dbReference type="ARBA" id="ARBA00022927"/>
    </source>
</evidence>
<keyword evidence="9 11" id="KW-0072">Autophagy</keyword>
<dbReference type="InterPro" id="IPR046792">
    <property type="entry name" value="Peptidase_C54_cat"/>
</dbReference>
<evidence type="ECO:0000313" key="13">
    <source>
        <dbReference type="EMBL" id="CAJ0574368.1"/>
    </source>
</evidence>
<dbReference type="Pfam" id="PF10244">
    <property type="entry name" value="MRP-L51"/>
    <property type="match status" value="1"/>
</dbReference>
<keyword evidence="6 11" id="KW-0378">Hydrolase</keyword>
<evidence type="ECO:0000256" key="10">
    <source>
        <dbReference type="ARBA" id="ARBA00029362"/>
    </source>
</evidence>
<comment type="caution">
    <text evidence="13">The sequence shown here is derived from an EMBL/GenBank/DDBJ whole genome shotgun (WGS) entry which is preliminary data.</text>
</comment>
<evidence type="ECO:0000256" key="11">
    <source>
        <dbReference type="RuleBase" id="RU363115"/>
    </source>
</evidence>
<proteinExistence type="inferred from homology"/>
<evidence type="ECO:0000256" key="5">
    <source>
        <dbReference type="ARBA" id="ARBA00022670"/>
    </source>
</evidence>
<keyword evidence="5 11" id="KW-0645">Protease</keyword>
<reference evidence="13" key="1">
    <citation type="submission" date="2023-06" db="EMBL/GenBank/DDBJ databases">
        <authorList>
            <person name="Delattre M."/>
        </authorList>
    </citation>
    <scope>NUCLEOTIDE SEQUENCE</scope>
    <source>
        <strain evidence="13">AF72</strain>
    </source>
</reference>
<dbReference type="PANTHER" id="PTHR22624:SF49">
    <property type="entry name" value="CYSTEINE PROTEASE"/>
    <property type="match status" value="1"/>
</dbReference>
<dbReference type="GO" id="GO:0003735">
    <property type="term" value="F:structural constituent of ribosome"/>
    <property type="evidence" value="ECO:0007669"/>
    <property type="project" value="InterPro"/>
</dbReference>
<protein>
    <recommendedName>
        <fullName evidence="11">Cysteine protease</fullName>
        <ecNumber evidence="11">3.4.22.-</ecNumber>
    </recommendedName>
</protein>
<comment type="subcellular location">
    <subcellularLocation>
        <location evidence="1 11">Cytoplasm</location>
    </subcellularLocation>
</comment>
<dbReference type="PANTHER" id="PTHR22624">
    <property type="entry name" value="CYSTEINE PROTEASE ATG4"/>
    <property type="match status" value="1"/>
</dbReference>
<dbReference type="GO" id="GO:0035973">
    <property type="term" value="P:aggrephagy"/>
    <property type="evidence" value="ECO:0007669"/>
    <property type="project" value="TreeGrafter"/>
</dbReference>
<name>A0AA36CST6_9BILA</name>
<accession>A0AA36CST6</accession>
<keyword evidence="14" id="KW-1185">Reference proteome</keyword>
<dbReference type="GO" id="GO:0019786">
    <property type="term" value="F:protein-phosphatidylethanolamide deconjugating activity"/>
    <property type="evidence" value="ECO:0007669"/>
    <property type="project" value="InterPro"/>
</dbReference>
<organism evidence="13 14">
    <name type="scientific">Mesorhabditis spiculigera</name>
    <dbReference type="NCBI Taxonomy" id="96644"/>
    <lineage>
        <taxon>Eukaryota</taxon>
        <taxon>Metazoa</taxon>
        <taxon>Ecdysozoa</taxon>
        <taxon>Nematoda</taxon>
        <taxon>Chromadorea</taxon>
        <taxon>Rhabditida</taxon>
        <taxon>Rhabditina</taxon>
        <taxon>Rhabditomorpha</taxon>
        <taxon>Rhabditoidea</taxon>
        <taxon>Rhabditidae</taxon>
        <taxon>Mesorhabditinae</taxon>
        <taxon>Mesorhabditis</taxon>
    </lineage>
</organism>
<keyword evidence="7" id="KW-0788">Thiol protease</keyword>
<dbReference type="SUPFAM" id="SSF54001">
    <property type="entry name" value="Cysteine proteinases"/>
    <property type="match status" value="1"/>
</dbReference>
<evidence type="ECO:0000256" key="1">
    <source>
        <dbReference type="ARBA" id="ARBA00004496"/>
    </source>
</evidence>
<evidence type="ECO:0000256" key="9">
    <source>
        <dbReference type="ARBA" id="ARBA00023006"/>
    </source>
</evidence>
<comment type="function">
    <text evidence="11">Cysteine protease that plays a key role in autophagy by mediating both proteolytic activation and delipidation of ATG8 family proteins.</text>
</comment>
<keyword evidence="4 11" id="KW-0963">Cytoplasm</keyword>
<dbReference type="InterPro" id="IPR038765">
    <property type="entry name" value="Papain-like_cys_pep_sf"/>
</dbReference>